<protein>
    <recommendedName>
        <fullName evidence="2">Response regulatory domain-containing protein</fullName>
    </recommendedName>
</protein>
<organism evidence="1">
    <name type="scientific">marine sediment metagenome</name>
    <dbReference type="NCBI Taxonomy" id="412755"/>
    <lineage>
        <taxon>unclassified sequences</taxon>
        <taxon>metagenomes</taxon>
        <taxon>ecological metagenomes</taxon>
    </lineage>
</organism>
<dbReference type="InterPro" id="IPR008878">
    <property type="entry name" value="Transposase_IS66_Orf2"/>
</dbReference>
<dbReference type="PANTHER" id="PTHR36455:SF1">
    <property type="entry name" value="BLR8292 PROTEIN"/>
    <property type="match status" value="1"/>
</dbReference>
<dbReference type="PANTHER" id="PTHR36455">
    <property type="match status" value="1"/>
</dbReference>
<proteinExistence type="predicted"/>
<dbReference type="Gene3D" id="3.40.50.2300">
    <property type="match status" value="1"/>
</dbReference>
<name>A0A0F8Z0T2_9ZZZZ</name>
<evidence type="ECO:0000313" key="1">
    <source>
        <dbReference type="EMBL" id="KKK53786.1"/>
    </source>
</evidence>
<gene>
    <name evidence="1" type="ORF">LCGC14_3091290</name>
</gene>
<reference evidence="1" key="1">
    <citation type="journal article" date="2015" name="Nature">
        <title>Complex archaea that bridge the gap between prokaryotes and eukaryotes.</title>
        <authorList>
            <person name="Spang A."/>
            <person name="Saw J.H."/>
            <person name="Jorgensen S.L."/>
            <person name="Zaremba-Niedzwiedzka K."/>
            <person name="Martijn J."/>
            <person name="Lind A.E."/>
            <person name="van Eijk R."/>
            <person name="Schleper C."/>
            <person name="Guy L."/>
            <person name="Ettema T.J."/>
        </authorList>
    </citation>
    <scope>NUCLEOTIDE SEQUENCE</scope>
</reference>
<evidence type="ECO:0008006" key="2">
    <source>
        <dbReference type="Google" id="ProtNLM"/>
    </source>
</evidence>
<comment type="caution">
    <text evidence="1">The sequence shown here is derived from an EMBL/GenBank/DDBJ whole genome shotgun (WGS) entry which is preliminary data.</text>
</comment>
<dbReference type="EMBL" id="LAZR01066332">
    <property type="protein sequence ID" value="KKK53786.1"/>
    <property type="molecule type" value="Genomic_DNA"/>
</dbReference>
<dbReference type="NCBIfam" id="NF033819">
    <property type="entry name" value="IS66_TnpB"/>
    <property type="match status" value="1"/>
</dbReference>
<dbReference type="InterPro" id="IPR011006">
    <property type="entry name" value="CheY-like_superfamily"/>
</dbReference>
<dbReference type="Pfam" id="PF05717">
    <property type="entry name" value="TnpB_IS66"/>
    <property type="match status" value="1"/>
</dbReference>
<accession>A0A0F8Z0T2</accession>
<dbReference type="AlphaFoldDB" id="A0A0F8Z0T2"/>
<sequence>MAKILVVDDSISMRQMVSFTLKEAGYDVVESSSSEHALEQIDGIVYLVADTLEKDPTSGQLFVFRNKFADKLKMLYWDDQGFWLLYKRFEKARFKFPRIIDGTMALSTQQLQWLLTGIDFT</sequence>
<dbReference type="SUPFAM" id="SSF52172">
    <property type="entry name" value="CheY-like"/>
    <property type="match status" value="1"/>
</dbReference>